<evidence type="ECO:0000313" key="3">
    <source>
        <dbReference type="Proteomes" id="UP001342314"/>
    </source>
</evidence>
<dbReference type="EMBL" id="BQKY01000016">
    <property type="protein sequence ID" value="GJN94114.1"/>
    <property type="molecule type" value="Genomic_DNA"/>
</dbReference>
<comment type="caution">
    <text evidence="2">The sequence shown here is derived from an EMBL/GenBank/DDBJ whole genome shotgun (WGS) entry which is preliminary data.</text>
</comment>
<evidence type="ECO:0000313" key="2">
    <source>
        <dbReference type="EMBL" id="GJN94114.1"/>
    </source>
</evidence>
<proteinExistence type="predicted"/>
<keyword evidence="3" id="KW-1185">Reference proteome</keyword>
<feature type="compositionally biased region" description="Polar residues" evidence="1">
    <location>
        <begin position="233"/>
        <end position="244"/>
    </location>
</feature>
<dbReference type="AlphaFoldDB" id="A0AAV5GY63"/>
<feature type="compositionally biased region" description="Basic and acidic residues" evidence="1">
    <location>
        <begin position="192"/>
        <end position="206"/>
    </location>
</feature>
<accession>A0AAV5GY63</accession>
<reference evidence="2 3" key="1">
    <citation type="submission" date="2021-12" db="EMBL/GenBank/DDBJ databases">
        <title>High titer production of polyol ester of fatty acids by Rhodotorula paludigena BS15 towards product separation-free biomass refinery.</title>
        <authorList>
            <person name="Mano J."/>
            <person name="Ono H."/>
            <person name="Tanaka T."/>
            <person name="Naito K."/>
            <person name="Sushida H."/>
            <person name="Ike M."/>
            <person name="Tokuyasu K."/>
            <person name="Kitaoka M."/>
        </authorList>
    </citation>
    <scope>NUCLEOTIDE SEQUENCE [LARGE SCALE GENOMIC DNA]</scope>
    <source>
        <strain evidence="2 3">BS15</strain>
    </source>
</reference>
<feature type="compositionally biased region" description="Low complexity" evidence="1">
    <location>
        <begin position="69"/>
        <end position="90"/>
    </location>
</feature>
<feature type="region of interest" description="Disordered" evidence="1">
    <location>
        <begin position="132"/>
        <end position="162"/>
    </location>
</feature>
<organism evidence="2 3">
    <name type="scientific">Rhodotorula paludigena</name>
    <dbReference type="NCBI Taxonomy" id="86838"/>
    <lineage>
        <taxon>Eukaryota</taxon>
        <taxon>Fungi</taxon>
        <taxon>Dikarya</taxon>
        <taxon>Basidiomycota</taxon>
        <taxon>Pucciniomycotina</taxon>
        <taxon>Microbotryomycetes</taxon>
        <taxon>Sporidiobolales</taxon>
        <taxon>Sporidiobolaceae</taxon>
        <taxon>Rhodotorula</taxon>
    </lineage>
</organism>
<protein>
    <recommendedName>
        <fullName evidence="4">WW domain-containing protein</fullName>
    </recommendedName>
</protein>
<evidence type="ECO:0000256" key="1">
    <source>
        <dbReference type="SAM" id="MobiDB-lite"/>
    </source>
</evidence>
<sequence>MTCGSVLDPLSAAPANPSAPAYLSRLERLTPPTSRSASLDRSSLSSHTGPNPFRDPSLELSSRDPSFDSEVLSALSPVSSLAGRSSLSSTSRDHSYAYQPPPPQAGAELEAGEQTPRFELQRQLADAVLDDLPRVSEESVSRPVPPGRPASAGTDSSRTGKKDGLWYQFRTGSGWFAPLVEPDQPLTPEQRAAAERARIDKLKEGRTSSSARRPGLMKRMSSGVEMGFKGRSRSGSNATIGRSS</sequence>
<dbReference type="Proteomes" id="UP001342314">
    <property type="component" value="Unassembled WGS sequence"/>
</dbReference>
<gene>
    <name evidence="2" type="ORF">Rhopal_007188-T1</name>
</gene>
<name>A0AAV5GY63_9BASI</name>
<feature type="compositionally biased region" description="Low complexity" evidence="1">
    <location>
        <begin position="34"/>
        <end position="46"/>
    </location>
</feature>
<feature type="region of interest" description="Disordered" evidence="1">
    <location>
        <begin position="25"/>
        <end position="117"/>
    </location>
</feature>
<feature type="region of interest" description="Disordered" evidence="1">
    <location>
        <begin position="178"/>
        <end position="244"/>
    </location>
</feature>
<evidence type="ECO:0008006" key="4">
    <source>
        <dbReference type="Google" id="ProtNLM"/>
    </source>
</evidence>